<feature type="transmembrane region" description="Helical" evidence="1">
    <location>
        <begin position="6"/>
        <end position="28"/>
    </location>
</feature>
<evidence type="ECO:0000313" key="2">
    <source>
        <dbReference type="EMBL" id="MDO5973555.1"/>
    </source>
</evidence>
<accession>A0ABT8WKG2</accession>
<dbReference type="EMBL" id="JAUOEL010000001">
    <property type="protein sequence ID" value="MDO5973555.1"/>
    <property type="molecule type" value="Genomic_DNA"/>
</dbReference>
<evidence type="ECO:0000256" key="1">
    <source>
        <dbReference type="SAM" id="Phobius"/>
    </source>
</evidence>
<gene>
    <name evidence="2" type="ORF">Q4Q40_05095</name>
</gene>
<keyword evidence="1" id="KW-0812">Transmembrane</keyword>
<keyword evidence="1" id="KW-1133">Transmembrane helix</keyword>
<protein>
    <submittedName>
        <fullName evidence="2">Uncharacterized protein</fullName>
    </submittedName>
</protein>
<comment type="caution">
    <text evidence="2">The sequence shown here is derived from an EMBL/GenBank/DDBJ whole genome shotgun (WGS) entry which is preliminary data.</text>
</comment>
<keyword evidence="3" id="KW-1185">Reference proteome</keyword>
<reference evidence="2" key="1">
    <citation type="submission" date="2023-07" db="EMBL/GenBank/DDBJ databases">
        <title>Two novel species in the genus Flavivirga.</title>
        <authorList>
            <person name="Kwon K."/>
        </authorList>
    </citation>
    <scope>NUCLEOTIDE SEQUENCE</scope>
    <source>
        <strain evidence="2">KACC 14158</strain>
    </source>
</reference>
<organism evidence="2 3">
    <name type="scientific">Flavivirga jejuensis</name>
    <dbReference type="NCBI Taxonomy" id="870487"/>
    <lineage>
        <taxon>Bacteria</taxon>
        <taxon>Pseudomonadati</taxon>
        <taxon>Bacteroidota</taxon>
        <taxon>Flavobacteriia</taxon>
        <taxon>Flavobacteriales</taxon>
        <taxon>Flavobacteriaceae</taxon>
        <taxon>Flavivirga</taxon>
    </lineage>
</organism>
<proteinExistence type="predicted"/>
<keyword evidence="1" id="KW-0472">Membrane</keyword>
<evidence type="ECO:0000313" key="3">
    <source>
        <dbReference type="Proteomes" id="UP001176806"/>
    </source>
</evidence>
<sequence length="67" mass="7588">MYFLYFDPGLGAMIVQAIVAAIAGFLLFSKNLIYKAKMFFGLVKEDDLFDDINIKDTDIENKDDGDE</sequence>
<dbReference type="RefSeq" id="WP_303300714.1">
    <property type="nucleotide sequence ID" value="NZ_BAABDA010000042.1"/>
</dbReference>
<dbReference type="Proteomes" id="UP001176806">
    <property type="component" value="Unassembled WGS sequence"/>
</dbReference>
<name>A0ABT8WKG2_9FLAO</name>